<dbReference type="EMBL" id="BRXU01000002">
    <property type="protein sequence ID" value="GLC48924.1"/>
    <property type="molecule type" value="Genomic_DNA"/>
</dbReference>
<dbReference type="InterPro" id="IPR001810">
    <property type="entry name" value="F-box_dom"/>
</dbReference>
<dbReference type="PANTHER" id="PTHR12874">
    <property type="entry name" value="F-BOX ONLY PROTEIN 48-RELATED"/>
    <property type="match status" value="1"/>
</dbReference>
<dbReference type="GO" id="GO:0019005">
    <property type="term" value="C:SCF ubiquitin ligase complex"/>
    <property type="evidence" value="ECO:0007669"/>
    <property type="project" value="TreeGrafter"/>
</dbReference>
<feature type="compositionally biased region" description="Polar residues" evidence="1">
    <location>
        <begin position="356"/>
        <end position="369"/>
    </location>
</feature>
<evidence type="ECO:0000259" key="2">
    <source>
        <dbReference type="PROSITE" id="PS50181"/>
    </source>
</evidence>
<dbReference type="SMART" id="SM00256">
    <property type="entry name" value="FBOX"/>
    <property type="match status" value="1"/>
</dbReference>
<organism evidence="3 4">
    <name type="scientific">Pleodorina starrii</name>
    <dbReference type="NCBI Taxonomy" id="330485"/>
    <lineage>
        <taxon>Eukaryota</taxon>
        <taxon>Viridiplantae</taxon>
        <taxon>Chlorophyta</taxon>
        <taxon>core chlorophytes</taxon>
        <taxon>Chlorophyceae</taxon>
        <taxon>CS clade</taxon>
        <taxon>Chlamydomonadales</taxon>
        <taxon>Volvocaceae</taxon>
        <taxon>Pleodorina</taxon>
    </lineage>
</organism>
<feature type="compositionally biased region" description="Low complexity" evidence="1">
    <location>
        <begin position="216"/>
        <end position="256"/>
    </location>
</feature>
<dbReference type="PANTHER" id="PTHR12874:SF9">
    <property type="entry name" value="F-BOX ONLY PROTEIN 48"/>
    <property type="match status" value="1"/>
</dbReference>
<feature type="compositionally biased region" description="Low complexity" evidence="1">
    <location>
        <begin position="421"/>
        <end position="463"/>
    </location>
</feature>
<evidence type="ECO:0000256" key="1">
    <source>
        <dbReference type="SAM" id="MobiDB-lite"/>
    </source>
</evidence>
<protein>
    <recommendedName>
        <fullName evidence="2">F-box domain-containing protein</fullName>
    </recommendedName>
</protein>
<keyword evidence="4" id="KW-1185">Reference proteome</keyword>
<gene>
    <name evidence="3" type="primary">PLEST005937</name>
    <name evidence="3" type="ORF">PLESTB_000163500</name>
</gene>
<feature type="region of interest" description="Disordered" evidence="1">
    <location>
        <begin position="216"/>
        <end position="290"/>
    </location>
</feature>
<name>A0A9W6BB68_9CHLO</name>
<dbReference type="GO" id="GO:0005737">
    <property type="term" value="C:cytoplasm"/>
    <property type="evidence" value="ECO:0007669"/>
    <property type="project" value="TreeGrafter"/>
</dbReference>
<dbReference type="InterPro" id="IPR036047">
    <property type="entry name" value="F-box-like_dom_sf"/>
</dbReference>
<dbReference type="PROSITE" id="PS50181">
    <property type="entry name" value="FBOX"/>
    <property type="match status" value="1"/>
</dbReference>
<feature type="region of interest" description="Disordered" evidence="1">
    <location>
        <begin position="309"/>
        <end position="463"/>
    </location>
</feature>
<evidence type="ECO:0000313" key="4">
    <source>
        <dbReference type="Proteomes" id="UP001165080"/>
    </source>
</evidence>
<reference evidence="3 4" key="1">
    <citation type="journal article" date="2023" name="Commun. Biol.">
        <title>Reorganization of the ancestral sex-determining regions during the evolution of trioecy in Pleodorina starrii.</title>
        <authorList>
            <person name="Takahashi K."/>
            <person name="Suzuki S."/>
            <person name="Kawai-Toyooka H."/>
            <person name="Yamamoto K."/>
            <person name="Hamaji T."/>
            <person name="Ootsuki R."/>
            <person name="Yamaguchi H."/>
            <person name="Kawachi M."/>
            <person name="Higashiyama T."/>
            <person name="Nozaki H."/>
        </authorList>
    </citation>
    <scope>NUCLEOTIDE SEQUENCE [LARGE SCALE GENOMIC DNA]</scope>
    <source>
        <strain evidence="3 4">NIES-4479</strain>
    </source>
</reference>
<feature type="compositionally biased region" description="Gly residues" evidence="1">
    <location>
        <begin position="312"/>
        <end position="335"/>
    </location>
</feature>
<dbReference type="SUPFAM" id="SSF81383">
    <property type="entry name" value="F-box domain"/>
    <property type="match status" value="1"/>
</dbReference>
<feature type="domain" description="F-box" evidence="2">
    <location>
        <begin position="31"/>
        <end position="77"/>
    </location>
</feature>
<proteinExistence type="predicted"/>
<dbReference type="CDD" id="cd09917">
    <property type="entry name" value="F-box_SF"/>
    <property type="match status" value="1"/>
</dbReference>
<dbReference type="Proteomes" id="UP001165080">
    <property type="component" value="Unassembled WGS sequence"/>
</dbReference>
<feature type="compositionally biased region" description="Polar residues" evidence="1">
    <location>
        <begin position="385"/>
        <end position="395"/>
    </location>
</feature>
<dbReference type="GO" id="GO:0031146">
    <property type="term" value="P:SCF-dependent proteasomal ubiquitin-dependent protein catabolic process"/>
    <property type="evidence" value="ECO:0007669"/>
    <property type="project" value="TreeGrafter"/>
</dbReference>
<dbReference type="Pfam" id="PF12937">
    <property type="entry name" value="F-box-like"/>
    <property type="match status" value="1"/>
</dbReference>
<dbReference type="Gene3D" id="1.20.1280.50">
    <property type="match status" value="1"/>
</dbReference>
<dbReference type="AlphaFoldDB" id="A0A9W6BB68"/>
<comment type="caution">
    <text evidence="3">The sequence shown here is derived from an EMBL/GenBank/DDBJ whole genome shotgun (WGS) entry which is preliminary data.</text>
</comment>
<sequence>MVFKKLLRWNSSDRRAPRFRTAGVVGSDTQAYNIKGLPLDVLEHVFHFLDARDVVALAGCCKLLRDVASSHRVWADLTQRSFLFEELPQDRAFLSSHNTALIQSQFWKLTRQRPAFLSDAPRTSDVLEHTGSRFMKVLHVDGRRDFNFTTVFRDVPPGQYTVVWRLMLQPGYVRGYCNFRAVFSRSADPKAKPALGSAASHAAAALKNKLLRAAAQPEPTTTTTAGLGTGAAARGPLRRPGAWGLASRRGRPSGSRATVAPLDDDLEPVPNPNPDGAQLPLRPAGRGGAPKWRLRRRLRWLASCTRAAGAPVAGGGSSGRGSGGRGGMRFGGSGGAPQRLAPVPGGVGSEALATAPSRSMPASSTLTRNLQPLPPPLDQPGIQPNQQPAPQTSSGALHPQVPEIEPETPLEIPQPPPAAPAPAANAPLQPQPHHQQQQQQPQQPLQRPSRAGAAAAAGGPQAQLQDAMGRLATASAKRDAALAAAGGPRYVPRWLSPLWGSHACSWRQLDPAGPLGAGVWRSLHMGTLTLRRRADAHLHGVMVQLRPANPEQMERALPAGETRWRGALVDYVELVPVASGKLLGGLLPRFLQRGSLQRGSPVVPEREGDIVEVSRL</sequence>
<accession>A0A9W6BB68</accession>
<evidence type="ECO:0000313" key="3">
    <source>
        <dbReference type="EMBL" id="GLC48924.1"/>
    </source>
</evidence>